<evidence type="ECO:0000313" key="6">
    <source>
        <dbReference type="Proteomes" id="UP001266305"/>
    </source>
</evidence>
<keyword evidence="6" id="KW-1185">Reference proteome</keyword>
<evidence type="ECO:0000256" key="4">
    <source>
        <dbReference type="ARBA" id="ARBA00023274"/>
    </source>
</evidence>
<dbReference type="Proteomes" id="UP001266305">
    <property type="component" value="Unassembled WGS sequence"/>
</dbReference>
<keyword evidence="4" id="KW-0687">Ribonucleoprotein</keyword>
<comment type="subcellular location">
    <subcellularLocation>
        <location evidence="1">Mitochondrion</location>
    </subcellularLocation>
</comment>
<organism evidence="5 6">
    <name type="scientific">Saguinus oedipus</name>
    <name type="common">Cotton-top tamarin</name>
    <name type="synonym">Oedipomidas oedipus</name>
    <dbReference type="NCBI Taxonomy" id="9490"/>
    <lineage>
        <taxon>Eukaryota</taxon>
        <taxon>Metazoa</taxon>
        <taxon>Chordata</taxon>
        <taxon>Craniata</taxon>
        <taxon>Vertebrata</taxon>
        <taxon>Euteleostomi</taxon>
        <taxon>Mammalia</taxon>
        <taxon>Eutheria</taxon>
        <taxon>Euarchontoglires</taxon>
        <taxon>Primates</taxon>
        <taxon>Haplorrhini</taxon>
        <taxon>Platyrrhini</taxon>
        <taxon>Cebidae</taxon>
        <taxon>Callitrichinae</taxon>
        <taxon>Saguinus</taxon>
    </lineage>
</organism>
<accession>A0ABQ9W881</accession>
<dbReference type="EMBL" id="JASSZA010000002">
    <property type="protein sequence ID" value="KAK2117822.1"/>
    <property type="molecule type" value="Genomic_DNA"/>
</dbReference>
<dbReference type="GO" id="GO:0005840">
    <property type="term" value="C:ribosome"/>
    <property type="evidence" value="ECO:0007669"/>
    <property type="project" value="UniProtKB-KW"/>
</dbReference>
<reference evidence="5 6" key="1">
    <citation type="submission" date="2023-05" db="EMBL/GenBank/DDBJ databases">
        <title>B98-5 Cell Line De Novo Hybrid Assembly: An Optical Mapping Approach.</title>
        <authorList>
            <person name="Kananen K."/>
            <person name="Auerbach J.A."/>
            <person name="Kautto E."/>
            <person name="Blachly J.S."/>
        </authorList>
    </citation>
    <scope>NUCLEOTIDE SEQUENCE [LARGE SCALE GENOMIC DNA]</scope>
    <source>
        <strain evidence="5">B95-8</strain>
        <tissue evidence="5">Cell line</tissue>
    </source>
</reference>
<keyword evidence="3" id="KW-0496">Mitochondrion</keyword>
<evidence type="ECO:0000256" key="1">
    <source>
        <dbReference type="ARBA" id="ARBA00004173"/>
    </source>
</evidence>
<evidence type="ECO:0000256" key="3">
    <source>
        <dbReference type="ARBA" id="ARBA00023128"/>
    </source>
</evidence>
<sequence>MSRRPLSRGTRRFKAARQRRIERWQAKVHAVESVDEKLEILTKMQFMKYVVYPQTFALNADRWYQYFTKTVFLSGLPPAPAKPEPELALDLAALRAAACDCLLQEHFYLRRKRRVLRHQERGPTQPSPGRRHPR</sequence>
<dbReference type="InterPro" id="IPR010793">
    <property type="entry name" value="Ribosomal_mL37/mL65"/>
</dbReference>
<evidence type="ECO:0000313" key="5">
    <source>
        <dbReference type="EMBL" id="KAK2117822.1"/>
    </source>
</evidence>
<keyword evidence="2 5" id="KW-0689">Ribosomal protein</keyword>
<protein>
    <submittedName>
        <fullName evidence="5">28S ribosomal protein S30, mitochondrial</fullName>
    </submittedName>
</protein>
<dbReference type="PANTHER" id="PTHR13014:SF3">
    <property type="entry name" value="LARGE RIBOSOMAL SUBUNIT PROTEIN ML65"/>
    <property type="match status" value="1"/>
</dbReference>
<gene>
    <name evidence="5" type="primary">MRPS30</name>
    <name evidence="5" type="ORF">P7K49_004709</name>
</gene>
<dbReference type="PANTHER" id="PTHR13014">
    <property type="entry name" value="MITOCHONDRIAL 28S RIBOSOMAL PROTEIN S30/P52 PRO-APOTOTIC PROTEIN"/>
    <property type="match status" value="1"/>
</dbReference>
<evidence type="ECO:0000256" key="2">
    <source>
        <dbReference type="ARBA" id="ARBA00022980"/>
    </source>
</evidence>
<dbReference type="Pfam" id="PF07147">
    <property type="entry name" value="PDCD9"/>
    <property type="match status" value="1"/>
</dbReference>
<comment type="caution">
    <text evidence="5">The sequence shown here is derived from an EMBL/GenBank/DDBJ whole genome shotgun (WGS) entry which is preliminary data.</text>
</comment>
<name>A0ABQ9W881_SAGOE</name>
<dbReference type="InterPro" id="IPR039982">
    <property type="entry name" value="Ribosomal_mL65"/>
</dbReference>
<proteinExistence type="predicted"/>